<sequence length="288" mass="35265">MQDDEFDRFLNLNGGIHGGWHELHHQQYLNLRSRHNLSSIVYMFRQSFPEITEQEILEHDKWYTKYLKLKCNSKKLNQQSDKDVNSNDDQNELRSVTSMKVTSKRDESTKIEIQRWKEWKRKIEEERKREQDIEMEMQRKRDQIKWLQHLHKKKMIIEFQMRKLQEMEAFQRVKRSKEQQERRIRSATANKMLAVFRKKDEDWIQKKQTKKESALRAEQDRLKNIQAILSKLNSRINIDRDPYRLLIPTVEWRQKMRKVADIEILFEQTKEQKLNTKDIAHVQHLLVI</sequence>
<accession>A0AAN9TA73</accession>
<keyword evidence="4" id="KW-1185">Reference proteome</keyword>
<evidence type="ECO:0000256" key="1">
    <source>
        <dbReference type="ARBA" id="ARBA00023054"/>
    </source>
</evidence>
<dbReference type="Proteomes" id="UP001367676">
    <property type="component" value="Unassembled WGS sequence"/>
</dbReference>
<name>A0AAN9TA73_9HEMI</name>
<reference evidence="3 4" key="1">
    <citation type="submission" date="2024-03" db="EMBL/GenBank/DDBJ databases">
        <title>Adaptation during the transition from Ophiocordyceps entomopathogen to insect associate is accompanied by gene loss and intensified selection.</title>
        <authorList>
            <person name="Ward C.M."/>
            <person name="Onetto C.A."/>
            <person name="Borneman A.R."/>
        </authorList>
    </citation>
    <scope>NUCLEOTIDE SEQUENCE [LARGE SCALE GENOMIC DNA]</scope>
    <source>
        <strain evidence="3">AWRI1</strain>
        <tissue evidence="3">Single Adult Female</tissue>
    </source>
</reference>
<gene>
    <name evidence="3" type="ORF">V9T40_011919</name>
</gene>
<feature type="region of interest" description="Disordered" evidence="2">
    <location>
        <begin position="77"/>
        <end position="101"/>
    </location>
</feature>
<proteinExistence type="predicted"/>
<dbReference type="InterPro" id="IPR039902">
    <property type="entry name" value="CCDC148/CCDC112"/>
</dbReference>
<dbReference type="EMBL" id="JBBCAQ010000036">
    <property type="protein sequence ID" value="KAK7575633.1"/>
    <property type="molecule type" value="Genomic_DNA"/>
</dbReference>
<organism evidence="3 4">
    <name type="scientific">Parthenolecanium corni</name>
    <dbReference type="NCBI Taxonomy" id="536013"/>
    <lineage>
        <taxon>Eukaryota</taxon>
        <taxon>Metazoa</taxon>
        <taxon>Ecdysozoa</taxon>
        <taxon>Arthropoda</taxon>
        <taxon>Hexapoda</taxon>
        <taxon>Insecta</taxon>
        <taxon>Pterygota</taxon>
        <taxon>Neoptera</taxon>
        <taxon>Paraneoptera</taxon>
        <taxon>Hemiptera</taxon>
        <taxon>Sternorrhyncha</taxon>
        <taxon>Coccoidea</taxon>
        <taxon>Coccidae</taxon>
        <taxon>Parthenolecanium</taxon>
    </lineage>
</organism>
<evidence type="ECO:0000313" key="4">
    <source>
        <dbReference type="Proteomes" id="UP001367676"/>
    </source>
</evidence>
<dbReference type="AlphaFoldDB" id="A0AAN9TA73"/>
<evidence type="ECO:0000313" key="3">
    <source>
        <dbReference type="EMBL" id="KAK7575633.1"/>
    </source>
</evidence>
<dbReference type="PANTHER" id="PTHR21549">
    <property type="entry name" value="MUTATED IN BLADDER CANCER 1"/>
    <property type="match status" value="1"/>
</dbReference>
<protein>
    <submittedName>
        <fullName evidence="3">Uncharacterized protein</fullName>
    </submittedName>
</protein>
<evidence type="ECO:0000256" key="2">
    <source>
        <dbReference type="SAM" id="MobiDB-lite"/>
    </source>
</evidence>
<dbReference type="PANTHER" id="PTHR21549:SF0">
    <property type="entry name" value="COILED-COIL DOMAIN-CONTAINING PROTEIN 112"/>
    <property type="match status" value="1"/>
</dbReference>
<keyword evidence="1" id="KW-0175">Coiled coil</keyword>
<comment type="caution">
    <text evidence="3">The sequence shown here is derived from an EMBL/GenBank/DDBJ whole genome shotgun (WGS) entry which is preliminary data.</text>
</comment>